<reference evidence="4" key="1">
    <citation type="journal article" date="2019" name="Int. J. Syst. Evol. Microbiol.">
        <title>The Global Catalogue of Microorganisms (GCM) 10K type strain sequencing project: providing services to taxonomists for standard genome sequencing and annotation.</title>
        <authorList>
            <consortium name="The Broad Institute Genomics Platform"/>
            <consortium name="The Broad Institute Genome Sequencing Center for Infectious Disease"/>
            <person name="Wu L."/>
            <person name="Ma J."/>
        </authorList>
    </citation>
    <scope>NUCLEOTIDE SEQUENCE [LARGE SCALE GENOMIC DNA]</scope>
    <source>
        <strain evidence="4">CCUG 53903</strain>
    </source>
</reference>
<comment type="caution">
    <text evidence="3">The sequence shown here is derived from an EMBL/GenBank/DDBJ whole genome shotgun (WGS) entry which is preliminary data.</text>
</comment>
<dbReference type="Gene3D" id="3.90.1750.20">
    <property type="entry name" value="Putative Large Serine Recombinase, Chain B, Domain 2"/>
    <property type="match status" value="1"/>
</dbReference>
<dbReference type="RefSeq" id="WP_379519854.1">
    <property type="nucleotide sequence ID" value="NZ_JBHSPA010000054.1"/>
</dbReference>
<dbReference type="InterPro" id="IPR038109">
    <property type="entry name" value="DNA_bind_recomb_sf"/>
</dbReference>
<name>A0ABW1D117_9ACTN</name>
<gene>
    <name evidence="3" type="ORF">ACFPZ3_41475</name>
</gene>
<dbReference type="SMART" id="SM00857">
    <property type="entry name" value="Resolvase"/>
    <property type="match status" value="1"/>
</dbReference>
<dbReference type="InterPro" id="IPR006119">
    <property type="entry name" value="Resolv_N"/>
</dbReference>
<evidence type="ECO:0000256" key="1">
    <source>
        <dbReference type="SAM" id="MobiDB-lite"/>
    </source>
</evidence>
<dbReference type="EMBL" id="JBHSPA010000054">
    <property type="protein sequence ID" value="MFC5830366.1"/>
    <property type="molecule type" value="Genomic_DNA"/>
</dbReference>
<evidence type="ECO:0000313" key="3">
    <source>
        <dbReference type="EMBL" id="MFC5830366.1"/>
    </source>
</evidence>
<keyword evidence="4" id="KW-1185">Reference proteome</keyword>
<dbReference type="Proteomes" id="UP001596058">
    <property type="component" value="Unassembled WGS sequence"/>
</dbReference>
<protein>
    <submittedName>
        <fullName evidence="3">Recombinase family protein</fullName>
    </submittedName>
</protein>
<evidence type="ECO:0000259" key="2">
    <source>
        <dbReference type="SMART" id="SM00857"/>
    </source>
</evidence>
<dbReference type="InterPro" id="IPR050639">
    <property type="entry name" value="SSR_resolvase"/>
</dbReference>
<dbReference type="PANTHER" id="PTHR30461:SF23">
    <property type="entry name" value="DNA RECOMBINASE-RELATED"/>
    <property type="match status" value="1"/>
</dbReference>
<feature type="domain" description="Resolvase/invertase-type recombinase catalytic" evidence="2">
    <location>
        <begin position="31"/>
        <end position="207"/>
    </location>
</feature>
<sequence>MSVRATEAVSFPWEDNDDVKAAQAAEIPLSVAWLGRTSTDDQQDPTLSLPRQLRSSRNALPAGSLIVAHFYDVESGRMDLEARGRGHAHEAFDIPISRDGGIQDLLAEAKRPDRRFAAVICESIERVARRTYFGTKVEYELEQAGVMLLAADEPLPQLRRPSDGRSRKQATPMLTRRVKQAVSEWYVLQTLELAWDGTCEHTEQGWNTGKACYGYRNDRLPHPVAAKRAEGKTKSRLVPHPAEGPTVTYIFLLRVVHRLGYDTIADRLNLDPQTYPPPTPTNPQRALGRWSGSAVREILCNPKYTGYMVWNRRASKKGGKNNPPSEWVWSPRPTHEPLVTKEVYQKAARIAQSRQGSPVTTNPTRQPKTWHTYALRAFVVCDACGRRMQGNPKKKNLYYVCKPDKREHEDRRDWYARHPKSVWVREDHLLDHLQEFFANRVFGAERLRALRARLADDAPKQESAVQRAKRQILDVEKRQNNVLLQIEDYVPTGDDEIDQDFRRRLQQRYAELGQARKARIAELAALEEEEQPDADQTLLDKLPRLRICLRSLSDDLRRRLFDAFHLEVRYRADTNEVSIKITVKADNVSAITDLADAISGPSEPRALSSTEATRVTRARPRAAVRPSKAVPSATVESVYPLPKPYSRRAQPAQT</sequence>
<organism evidence="3 4">
    <name type="scientific">Nonomuraea insulae</name>
    <dbReference type="NCBI Taxonomy" id="1616787"/>
    <lineage>
        <taxon>Bacteria</taxon>
        <taxon>Bacillati</taxon>
        <taxon>Actinomycetota</taxon>
        <taxon>Actinomycetes</taxon>
        <taxon>Streptosporangiales</taxon>
        <taxon>Streptosporangiaceae</taxon>
        <taxon>Nonomuraea</taxon>
    </lineage>
</organism>
<accession>A0ABW1D117</accession>
<proteinExistence type="predicted"/>
<dbReference type="PANTHER" id="PTHR30461">
    <property type="entry name" value="DNA-INVERTASE FROM LAMBDOID PROPHAGE"/>
    <property type="match status" value="1"/>
</dbReference>
<dbReference type="Pfam" id="PF07508">
    <property type="entry name" value="Recombinase"/>
    <property type="match status" value="1"/>
</dbReference>
<dbReference type="InterPro" id="IPR011109">
    <property type="entry name" value="DNA_bind_recombinase_dom"/>
</dbReference>
<dbReference type="SUPFAM" id="SSF53041">
    <property type="entry name" value="Resolvase-like"/>
    <property type="match status" value="1"/>
</dbReference>
<dbReference type="InterPro" id="IPR036162">
    <property type="entry name" value="Resolvase-like_N_sf"/>
</dbReference>
<feature type="region of interest" description="Disordered" evidence="1">
    <location>
        <begin position="601"/>
        <end position="654"/>
    </location>
</feature>
<dbReference type="Gene3D" id="3.40.50.1390">
    <property type="entry name" value="Resolvase, N-terminal catalytic domain"/>
    <property type="match status" value="1"/>
</dbReference>
<evidence type="ECO:0000313" key="4">
    <source>
        <dbReference type="Proteomes" id="UP001596058"/>
    </source>
</evidence>